<dbReference type="InterPro" id="IPR018958">
    <property type="entry name" value="Knr4/Smi1-like_dom"/>
</dbReference>
<sequence>MNHIVEECIEEIRKYKSDVHELNPGIDRDIIEAFESKYNIKLPEDYKDFLTVYNGGELFIPGTVISGVFDENSLIEEENGYLLHLNLTNKWPDMGDELLIIADLIYGDMICYDCERHVIVQWDHEIGEVTIEWDSFADWLREEMKIGNELVDYDGIDKEE</sequence>
<name>A0A1H3YEC9_SELRU</name>
<evidence type="ECO:0000313" key="2">
    <source>
        <dbReference type="EMBL" id="SEA09883.1"/>
    </source>
</evidence>
<organism evidence="2 3">
    <name type="scientific">Selenomonas ruminantium</name>
    <dbReference type="NCBI Taxonomy" id="971"/>
    <lineage>
        <taxon>Bacteria</taxon>
        <taxon>Bacillati</taxon>
        <taxon>Bacillota</taxon>
        <taxon>Negativicutes</taxon>
        <taxon>Selenomonadales</taxon>
        <taxon>Selenomonadaceae</taxon>
        <taxon>Selenomonas</taxon>
    </lineage>
</organism>
<dbReference type="SUPFAM" id="SSF160631">
    <property type="entry name" value="SMI1/KNR4-like"/>
    <property type="match status" value="1"/>
</dbReference>
<evidence type="ECO:0000259" key="1">
    <source>
        <dbReference type="SMART" id="SM00860"/>
    </source>
</evidence>
<reference evidence="2 3" key="1">
    <citation type="submission" date="2016-10" db="EMBL/GenBank/DDBJ databases">
        <authorList>
            <person name="de Groot N.N."/>
        </authorList>
    </citation>
    <scope>NUCLEOTIDE SEQUENCE [LARGE SCALE GENOMIC DNA]</scope>
    <source>
        <strain evidence="2 3">DSM 2872</strain>
    </source>
</reference>
<protein>
    <submittedName>
        <fullName evidence="2">SMI1-KNR4 cell-wall</fullName>
    </submittedName>
</protein>
<feature type="domain" description="Knr4/Smi1-like" evidence="1">
    <location>
        <begin position="25"/>
        <end position="142"/>
    </location>
</feature>
<gene>
    <name evidence="2" type="ORF">SAMN05660648_01925</name>
</gene>
<dbReference type="AlphaFoldDB" id="A0A1H3YEC9"/>
<proteinExistence type="predicted"/>
<dbReference type="Proteomes" id="UP000183469">
    <property type="component" value="Unassembled WGS sequence"/>
</dbReference>
<evidence type="ECO:0000313" key="3">
    <source>
        <dbReference type="Proteomes" id="UP000183469"/>
    </source>
</evidence>
<dbReference type="RefSeq" id="WP_074672376.1">
    <property type="nucleotide sequence ID" value="NZ_FNQG01000008.1"/>
</dbReference>
<dbReference type="SMART" id="SM00860">
    <property type="entry name" value="SMI1_KNR4"/>
    <property type="match status" value="1"/>
</dbReference>
<accession>A0A1H3YEC9</accession>
<dbReference type="EMBL" id="FNQG01000008">
    <property type="protein sequence ID" value="SEA09883.1"/>
    <property type="molecule type" value="Genomic_DNA"/>
</dbReference>
<dbReference type="InterPro" id="IPR037883">
    <property type="entry name" value="Knr4/Smi1-like_sf"/>
</dbReference>
<dbReference type="OrthoDB" id="8657476at2"/>
<dbReference type="Pfam" id="PF09346">
    <property type="entry name" value="SMI1_KNR4"/>
    <property type="match status" value="1"/>
</dbReference>
<dbReference type="Gene3D" id="3.40.1580.10">
    <property type="entry name" value="SMI1/KNR4-like"/>
    <property type="match status" value="1"/>
</dbReference>